<evidence type="ECO:0000256" key="4">
    <source>
        <dbReference type="ARBA" id="ARBA00022741"/>
    </source>
</evidence>
<dbReference type="GO" id="GO:0006270">
    <property type="term" value="P:DNA replication initiation"/>
    <property type="evidence" value="ECO:0007669"/>
    <property type="project" value="UniProtKB-UniRule"/>
</dbReference>
<gene>
    <name evidence="15" type="ORF">BS47DRAFT_152351</name>
</gene>
<evidence type="ECO:0000256" key="7">
    <source>
        <dbReference type="ARBA" id="ARBA00022840"/>
    </source>
</evidence>
<evidence type="ECO:0000256" key="11">
    <source>
        <dbReference type="RuleBase" id="RU004070"/>
    </source>
</evidence>
<evidence type="ECO:0000259" key="14">
    <source>
        <dbReference type="PROSITE" id="PS50051"/>
    </source>
</evidence>
<keyword evidence="16" id="KW-1185">Reference proteome</keyword>
<dbReference type="InterPro" id="IPR001208">
    <property type="entry name" value="MCM_dom"/>
</dbReference>
<keyword evidence="7 11" id="KW-0067">ATP-binding</keyword>
<organism evidence="15 16">
    <name type="scientific">Hydnum rufescens UP504</name>
    <dbReference type="NCBI Taxonomy" id="1448309"/>
    <lineage>
        <taxon>Eukaryota</taxon>
        <taxon>Fungi</taxon>
        <taxon>Dikarya</taxon>
        <taxon>Basidiomycota</taxon>
        <taxon>Agaricomycotina</taxon>
        <taxon>Agaricomycetes</taxon>
        <taxon>Cantharellales</taxon>
        <taxon>Hydnaceae</taxon>
        <taxon>Hydnum</taxon>
    </lineage>
</organism>
<dbReference type="EMBL" id="MU129036">
    <property type="protein sequence ID" value="KAF9509381.1"/>
    <property type="molecule type" value="Genomic_DNA"/>
</dbReference>
<feature type="domain" description="MCM C-terminal AAA(+) ATPase" evidence="14">
    <location>
        <begin position="362"/>
        <end position="568"/>
    </location>
</feature>
<keyword evidence="4 11" id="KW-0547">Nucleotide-binding</keyword>
<evidence type="ECO:0000256" key="1">
    <source>
        <dbReference type="ARBA" id="ARBA00004123"/>
    </source>
</evidence>
<dbReference type="GO" id="GO:0005656">
    <property type="term" value="C:nuclear pre-replicative complex"/>
    <property type="evidence" value="ECO:0007669"/>
    <property type="project" value="UniProtKB-ARBA"/>
</dbReference>
<keyword evidence="3 12" id="KW-0235">DNA replication</keyword>
<evidence type="ECO:0000256" key="9">
    <source>
        <dbReference type="ARBA" id="ARBA00023242"/>
    </source>
</evidence>
<dbReference type="Proteomes" id="UP000886523">
    <property type="component" value="Unassembled WGS sequence"/>
</dbReference>
<dbReference type="GO" id="GO:0043138">
    <property type="term" value="F:3'-5' DNA helicase activity"/>
    <property type="evidence" value="ECO:0007669"/>
    <property type="project" value="TreeGrafter"/>
</dbReference>
<dbReference type="PROSITE" id="PS50051">
    <property type="entry name" value="MCM_2"/>
    <property type="match status" value="1"/>
</dbReference>
<comment type="catalytic activity">
    <reaction evidence="12">
        <text>ATP + H2O = ADP + phosphate + H(+)</text>
        <dbReference type="Rhea" id="RHEA:13065"/>
        <dbReference type="ChEBI" id="CHEBI:15377"/>
        <dbReference type="ChEBI" id="CHEBI:15378"/>
        <dbReference type="ChEBI" id="CHEBI:30616"/>
        <dbReference type="ChEBI" id="CHEBI:43474"/>
        <dbReference type="ChEBI" id="CHEBI:456216"/>
        <dbReference type="EC" id="3.6.4.12"/>
    </reaction>
</comment>
<comment type="caution">
    <text evidence="15">The sequence shown here is derived from an EMBL/GenBank/DDBJ whole genome shotgun (WGS) entry which is preliminary data.</text>
</comment>
<dbReference type="PANTHER" id="PTHR11630">
    <property type="entry name" value="DNA REPLICATION LICENSING FACTOR MCM FAMILY MEMBER"/>
    <property type="match status" value="1"/>
</dbReference>
<dbReference type="AlphaFoldDB" id="A0A9P6AP91"/>
<dbReference type="SMART" id="SM00350">
    <property type="entry name" value="MCM"/>
    <property type="match status" value="1"/>
</dbReference>
<dbReference type="Pfam" id="PF21933">
    <property type="entry name" value="MCM5_C"/>
    <property type="match status" value="1"/>
</dbReference>
<dbReference type="GO" id="GO:0005524">
    <property type="term" value="F:ATP binding"/>
    <property type="evidence" value="ECO:0007669"/>
    <property type="project" value="UniProtKB-UniRule"/>
</dbReference>
<protein>
    <recommendedName>
        <fullName evidence="12">DNA replication licensing factor MCM5</fullName>
        <ecNumber evidence="12">3.6.4.12</ecNumber>
    </recommendedName>
</protein>
<dbReference type="InterPro" id="IPR012340">
    <property type="entry name" value="NA-bd_OB-fold"/>
</dbReference>
<dbReference type="GO" id="GO:0042555">
    <property type="term" value="C:MCM complex"/>
    <property type="evidence" value="ECO:0007669"/>
    <property type="project" value="UniProtKB-UniRule"/>
</dbReference>
<dbReference type="GO" id="GO:0000727">
    <property type="term" value="P:double-strand break repair via break-induced replication"/>
    <property type="evidence" value="ECO:0007669"/>
    <property type="project" value="TreeGrafter"/>
</dbReference>
<dbReference type="InterPro" id="IPR041562">
    <property type="entry name" value="MCM_lid"/>
</dbReference>
<keyword evidence="6 12" id="KW-0347">Helicase</keyword>
<dbReference type="PANTHER" id="PTHR11630:SF42">
    <property type="entry name" value="DNA REPLICATION LICENSING FACTOR MCM5"/>
    <property type="match status" value="1"/>
</dbReference>
<dbReference type="GO" id="GO:0016787">
    <property type="term" value="F:hydrolase activity"/>
    <property type="evidence" value="ECO:0007669"/>
    <property type="project" value="UniProtKB-KW"/>
</dbReference>
<dbReference type="InterPro" id="IPR018525">
    <property type="entry name" value="MCM_CS"/>
</dbReference>
<evidence type="ECO:0000256" key="5">
    <source>
        <dbReference type="ARBA" id="ARBA00022801"/>
    </source>
</evidence>
<dbReference type="InterPro" id="IPR031327">
    <property type="entry name" value="MCM"/>
</dbReference>
<dbReference type="PROSITE" id="PS00847">
    <property type="entry name" value="MCM_1"/>
    <property type="match status" value="1"/>
</dbReference>
<dbReference type="Gene3D" id="2.20.28.10">
    <property type="match status" value="1"/>
</dbReference>
<evidence type="ECO:0000256" key="10">
    <source>
        <dbReference type="ARBA" id="ARBA00023306"/>
    </source>
</evidence>
<sequence length="768" mass="84885">MSGFDANAVYAVPVLPPDPSSTTSRQSGNLSLSATRKLLNEFLMEFRVGGVFVYRDRLRANVLLKQYILEVDLRHVGLFNEELGHAIQERPGEVMPLFEKAATDCARQILNPRARNRDPQPRQPSPGLGDPDHANDTDIPLDFPNLQVTIQTGMNMMSLRKLTSDSITKLIRTPGIIIQTSTLTSRATRLHLQCRSCRSTRIVVPAFGLGGLGGGGRGGDQGLPRTCDTPPPEGQKKECPLDPYQIIHDKCTFVDSQTMKLQEAPDMVPVGELPRHLIIFGDRYLTSTAVPGSRVIATGIYSTFNVGRNKTSSGAVAIRQPYLRLLHLELDTSLTTSRGTFGSRFSPQEEEEFTHLARSENFYERFAQSVAPSIYGTVDIKKAIACLLFGGSKKILPDGMRLRGDINVLLLGDPGTAKSQLLKFVEKVAPIAVYTSGKGSSAAGLTASVQRDPISREFYLEGGAMVLADGGVVCIDEFDKMRDEDRVAIHEAMEQQTISIAKAGITTVLNSRASVLAAANPVFGRYDEGRSAGENIDFQTTILSRFDMIFIVKDTHDETRDRAIAKHVLNLHMNQVKAHENDDNVTGEIDIDKMKRFIAYCKTKCAPRLTPEAATSLSSHFVSLRQQVKEVEQDNEERSSIPITIRQLEAIIRISESLAKMTLSTTVQGHHVDEAIRLFKMSTMDAVSASGAEGLSRGAVNEEVQKIESEVRRRLPIGWSTSYQALVKEFVQDQGYSQHSLDRTLYVLEKREVIRFSNQKKVVHRSGV</sequence>
<dbReference type="InterPro" id="IPR027417">
    <property type="entry name" value="P-loop_NTPase"/>
</dbReference>
<dbReference type="GO" id="GO:0043596">
    <property type="term" value="C:nuclear replication fork"/>
    <property type="evidence" value="ECO:0007669"/>
    <property type="project" value="UniProtKB-ARBA"/>
</dbReference>
<dbReference type="EC" id="3.6.4.12" evidence="12"/>
<dbReference type="Gene3D" id="2.40.50.140">
    <property type="entry name" value="Nucleic acid-binding proteins"/>
    <property type="match status" value="1"/>
</dbReference>
<keyword evidence="8 11" id="KW-0238">DNA-binding</keyword>
<dbReference type="Pfam" id="PF14551">
    <property type="entry name" value="MCM_N"/>
    <property type="match status" value="1"/>
</dbReference>
<evidence type="ECO:0000256" key="6">
    <source>
        <dbReference type="ARBA" id="ARBA00022806"/>
    </source>
</evidence>
<name>A0A9P6AP91_9AGAM</name>
<dbReference type="Pfam" id="PF17855">
    <property type="entry name" value="MCM_lid"/>
    <property type="match status" value="1"/>
</dbReference>
<evidence type="ECO:0000313" key="16">
    <source>
        <dbReference type="Proteomes" id="UP000886523"/>
    </source>
</evidence>
<dbReference type="OrthoDB" id="10036721at2759"/>
<dbReference type="GO" id="GO:0006279">
    <property type="term" value="P:premeiotic DNA replication"/>
    <property type="evidence" value="ECO:0007669"/>
    <property type="project" value="UniProtKB-ARBA"/>
</dbReference>
<dbReference type="InterPro" id="IPR054125">
    <property type="entry name" value="MCM5_C"/>
</dbReference>
<dbReference type="PRINTS" id="PR01657">
    <property type="entry name" value="MCMFAMILY"/>
</dbReference>
<comment type="subcellular location">
    <subcellularLocation>
        <location evidence="1 12">Nucleus</location>
    </subcellularLocation>
</comment>
<evidence type="ECO:0000256" key="12">
    <source>
        <dbReference type="RuleBase" id="RU368063"/>
    </source>
</evidence>
<keyword evidence="9 12" id="KW-0539">Nucleus</keyword>
<dbReference type="SUPFAM" id="SSF50249">
    <property type="entry name" value="Nucleic acid-binding proteins"/>
    <property type="match status" value="1"/>
</dbReference>
<dbReference type="Gene3D" id="3.30.1640.10">
    <property type="entry name" value="mini-chromosome maintenance (MCM) complex, chain A, domain 1"/>
    <property type="match status" value="1"/>
</dbReference>
<evidence type="ECO:0000256" key="13">
    <source>
        <dbReference type="SAM" id="MobiDB-lite"/>
    </source>
</evidence>
<dbReference type="FunFam" id="3.40.50.300:FF:000241">
    <property type="entry name" value="DNA helicase"/>
    <property type="match status" value="1"/>
</dbReference>
<dbReference type="Pfam" id="PF00493">
    <property type="entry name" value="MCM"/>
    <property type="match status" value="1"/>
</dbReference>
<evidence type="ECO:0000256" key="2">
    <source>
        <dbReference type="ARBA" id="ARBA00008010"/>
    </source>
</evidence>
<proteinExistence type="inferred from homology"/>
<accession>A0A9P6AP91</accession>
<dbReference type="GO" id="GO:0003697">
    <property type="term" value="F:single-stranded DNA binding"/>
    <property type="evidence" value="ECO:0007669"/>
    <property type="project" value="TreeGrafter"/>
</dbReference>
<comment type="subunit">
    <text evidence="12">Component of the MCM2-7 complex.</text>
</comment>
<dbReference type="InterPro" id="IPR033762">
    <property type="entry name" value="MCM_OB"/>
</dbReference>
<dbReference type="GO" id="GO:0031261">
    <property type="term" value="C:DNA replication preinitiation complex"/>
    <property type="evidence" value="ECO:0007669"/>
    <property type="project" value="UniProtKB-ARBA"/>
</dbReference>
<dbReference type="Pfam" id="PF17207">
    <property type="entry name" value="MCM_OB"/>
    <property type="match status" value="1"/>
</dbReference>
<comment type="function">
    <text evidence="12">Acts as component of the MCM2-7 complex (MCM complex) which is the replicative helicase essential for 'once per cell cycle' DNA replication initiation and elongation in eukaryotic cells. The active ATPase sites in the MCM2-7 ring are formed through the interaction surfaces of two neighboring subunits such that a critical structure of a conserved arginine finger motif is provided in trans relative to the ATP-binding site of the Walker A box of the adjacent subunit. The six ATPase active sites, however, are likely to contribute differentially to the complex helicase activity.</text>
</comment>
<evidence type="ECO:0000256" key="3">
    <source>
        <dbReference type="ARBA" id="ARBA00022705"/>
    </source>
</evidence>
<dbReference type="InterPro" id="IPR008048">
    <property type="entry name" value="MCM5"/>
</dbReference>
<dbReference type="SUPFAM" id="SSF52540">
    <property type="entry name" value="P-loop containing nucleoside triphosphate hydrolases"/>
    <property type="match status" value="1"/>
</dbReference>
<dbReference type="CDD" id="cd17756">
    <property type="entry name" value="MCM5"/>
    <property type="match status" value="1"/>
</dbReference>
<dbReference type="PRINTS" id="PR01661">
    <property type="entry name" value="MCMPROTEIN5"/>
</dbReference>
<evidence type="ECO:0000313" key="15">
    <source>
        <dbReference type="EMBL" id="KAF9509381.1"/>
    </source>
</evidence>
<feature type="region of interest" description="Disordered" evidence="13">
    <location>
        <begin position="111"/>
        <end position="141"/>
    </location>
</feature>
<dbReference type="GO" id="GO:0003688">
    <property type="term" value="F:DNA replication origin binding"/>
    <property type="evidence" value="ECO:0007669"/>
    <property type="project" value="UniProtKB-UniRule"/>
</dbReference>
<dbReference type="GO" id="GO:0017116">
    <property type="term" value="F:single-stranded DNA helicase activity"/>
    <property type="evidence" value="ECO:0007669"/>
    <property type="project" value="TreeGrafter"/>
</dbReference>
<dbReference type="InterPro" id="IPR027925">
    <property type="entry name" value="MCM_N"/>
</dbReference>
<keyword evidence="10 12" id="KW-0131">Cell cycle</keyword>
<evidence type="ECO:0000256" key="8">
    <source>
        <dbReference type="ARBA" id="ARBA00023125"/>
    </source>
</evidence>
<comment type="similarity">
    <text evidence="2 11">Belongs to the MCM family.</text>
</comment>
<dbReference type="Gene3D" id="3.40.50.300">
    <property type="entry name" value="P-loop containing nucleotide triphosphate hydrolases"/>
    <property type="match status" value="1"/>
</dbReference>
<keyword evidence="5 12" id="KW-0378">Hydrolase</keyword>
<reference evidence="15" key="1">
    <citation type="journal article" date="2020" name="Nat. Commun.">
        <title>Large-scale genome sequencing of mycorrhizal fungi provides insights into the early evolution of symbiotic traits.</title>
        <authorList>
            <person name="Miyauchi S."/>
            <person name="Kiss E."/>
            <person name="Kuo A."/>
            <person name="Drula E."/>
            <person name="Kohler A."/>
            <person name="Sanchez-Garcia M."/>
            <person name="Morin E."/>
            <person name="Andreopoulos B."/>
            <person name="Barry K.W."/>
            <person name="Bonito G."/>
            <person name="Buee M."/>
            <person name="Carver A."/>
            <person name="Chen C."/>
            <person name="Cichocki N."/>
            <person name="Clum A."/>
            <person name="Culley D."/>
            <person name="Crous P.W."/>
            <person name="Fauchery L."/>
            <person name="Girlanda M."/>
            <person name="Hayes R.D."/>
            <person name="Keri Z."/>
            <person name="LaButti K."/>
            <person name="Lipzen A."/>
            <person name="Lombard V."/>
            <person name="Magnuson J."/>
            <person name="Maillard F."/>
            <person name="Murat C."/>
            <person name="Nolan M."/>
            <person name="Ohm R.A."/>
            <person name="Pangilinan J."/>
            <person name="Pereira M.F."/>
            <person name="Perotto S."/>
            <person name="Peter M."/>
            <person name="Pfister S."/>
            <person name="Riley R."/>
            <person name="Sitrit Y."/>
            <person name="Stielow J.B."/>
            <person name="Szollosi G."/>
            <person name="Zifcakova L."/>
            <person name="Stursova M."/>
            <person name="Spatafora J.W."/>
            <person name="Tedersoo L."/>
            <person name="Vaario L.M."/>
            <person name="Yamada A."/>
            <person name="Yan M."/>
            <person name="Wang P."/>
            <person name="Xu J."/>
            <person name="Bruns T."/>
            <person name="Baldrian P."/>
            <person name="Vilgalys R."/>
            <person name="Dunand C."/>
            <person name="Henrissat B."/>
            <person name="Grigoriev I.V."/>
            <person name="Hibbett D."/>
            <person name="Nagy L.G."/>
            <person name="Martin F.M."/>
        </authorList>
    </citation>
    <scope>NUCLEOTIDE SEQUENCE</scope>
    <source>
        <strain evidence="15">UP504</strain>
    </source>
</reference>